<dbReference type="InterPro" id="IPR036778">
    <property type="entry name" value="OHCU_decarboxylase_sf"/>
</dbReference>
<evidence type="ECO:0000313" key="4">
    <source>
        <dbReference type="EMBL" id="KAF9756446.1"/>
    </source>
</evidence>
<accession>A0A0B7JW10</accession>
<dbReference type="EMBL" id="JADCTT010000002">
    <property type="protein sequence ID" value="KAF9756446.1"/>
    <property type="molecule type" value="Genomic_DNA"/>
</dbReference>
<sequence>MAPKSLPPVSDFRSQEKILQTEALDALFEPSPAIHETLLPIIQTAQYSTWPEFIDACHARFLELAKSSSDSSPDPKLLSILGSHPRLGEKKITSAHSAAEQANLQKTADPVEAAELARLNREYEEKFPGLIFVVFVNGRGRPEIMENMRTRIARADFALEVGAALQAMCDIAKDRAAKLQ</sequence>
<evidence type="ECO:0000256" key="1">
    <source>
        <dbReference type="ARBA" id="ARBA00022631"/>
    </source>
</evidence>
<dbReference type="GO" id="GO:0006144">
    <property type="term" value="P:purine nucleobase metabolic process"/>
    <property type="evidence" value="ECO:0007669"/>
    <property type="project" value="UniProtKB-KW"/>
</dbReference>
<dbReference type="AlphaFoldDB" id="A0A0B7JW10"/>
<dbReference type="SUPFAM" id="SSF158694">
    <property type="entry name" value="UraD-Like"/>
    <property type="match status" value="1"/>
</dbReference>
<dbReference type="Pfam" id="PF09349">
    <property type="entry name" value="OHCU_decarbox"/>
    <property type="match status" value="1"/>
</dbReference>
<reference evidence="3" key="1">
    <citation type="submission" date="2015-01" db="EMBL/GenBank/DDBJ databases">
        <authorList>
            <person name="Durling Mikael"/>
        </authorList>
    </citation>
    <scope>NUCLEOTIDE SEQUENCE</scope>
</reference>
<dbReference type="EMBL" id="CDPU01000013">
    <property type="protein sequence ID" value="CEO49184.1"/>
    <property type="molecule type" value="Genomic_DNA"/>
</dbReference>
<gene>
    <name evidence="3" type="ORF">BN869_000005241_1</name>
    <name evidence="4" type="ORF">IM811_007390</name>
</gene>
<dbReference type="PANTHER" id="PTHR37987:SF1">
    <property type="entry name" value="OXO-4-HYDROXY-4-CARBOXY-5-UREIDOIMIDAZOLINE DECARBOXYLASE DOMAIN-CONTAINING PROTEIN"/>
    <property type="match status" value="1"/>
</dbReference>
<dbReference type="InterPro" id="IPR018020">
    <property type="entry name" value="OHCU_decarboxylase"/>
</dbReference>
<dbReference type="Gene3D" id="1.10.3330.10">
    <property type="entry name" value="Oxo-4-hydroxy-4-carboxy-5-ureidoimidazoline decarboxylase"/>
    <property type="match status" value="1"/>
</dbReference>
<name>A0A0B7JW10_BIOOC</name>
<protein>
    <recommendedName>
        <fullName evidence="2">Oxo-4-hydroxy-4-carboxy-5-ureidoimidazoline decarboxylase domain-containing protein</fullName>
    </recommendedName>
</protein>
<keyword evidence="1" id="KW-0659">Purine metabolism</keyword>
<evidence type="ECO:0000259" key="2">
    <source>
        <dbReference type="Pfam" id="PF09349"/>
    </source>
</evidence>
<proteinExistence type="predicted"/>
<organism evidence="3">
    <name type="scientific">Bionectria ochroleuca</name>
    <name type="common">Gliocladium roseum</name>
    <dbReference type="NCBI Taxonomy" id="29856"/>
    <lineage>
        <taxon>Eukaryota</taxon>
        <taxon>Fungi</taxon>
        <taxon>Dikarya</taxon>
        <taxon>Ascomycota</taxon>
        <taxon>Pezizomycotina</taxon>
        <taxon>Sordariomycetes</taxon>
        <taxon>Hypocreomycetidae</taxon>
        <taxon>Hypocreales</taxon>
        <taxon>Bionectriaceae</taxon>
        <taxon>Clonostachys</taxon>
    </lineage>
</organism>
<feature type="domain" description="Oxo-4-hydroxy-4-carboxy-5-ureidoimidazoline decarboxylase" evidence="2">
    <location>
        <begin position="20"/>
        <end position="176"/>
    </location>
</feature>
<dbReference type="Proteomes" id="UP000616885">
    <property type="component" value="Unassembled WGS sequence"/>
</dbReference>
<evidence type="ECO:0000313" key="3">
    <source>
        <dbReference type="EMBL" id="CEO49184.1"/>
    </source>
</evidence>
<reference evidence="4" key="2">
    <citation type="submission" date="2020-10" db="EMBL/GenBank/DDBJ databases">
        <title>High-Quality Genome Resource of Clonostachys rosea strain S41 by Oxford Nanopore Long-Read Sequencing.</title>
        <authorList>
            <person name="Wang H."/>
        </authorList>
    </citation>
    <scope>NUCLEOTIDE SEQUENCE</scope>
    <source>
        <strain evidence="4">S41</strain>
    </source>
</reference>
<dbReference type="PANTHER" id="PTHR37987">
    <property type="entry name" value="CHROMOSOME 9, WHOLE GENOME SHOTGUN SEQUENCE"/>
    <property type="match status" value="1"/>
</dbReference>